<feature type="active site" description="Charge relay system" evidence="5">
    <location>
        <position position="269"/>
    </location>
</feature>
<evidence type="ECO:0000313" key="9">
    <source>
        <dbReference type="RefSeq" id="XP_013386831.1"/>
    </source>
</evidence>
<keyword evidence="3 5" id="KW-0378">Hydrolase</keyword>
<reference evidence="9" key="1">
    <citation type="submission" date="2025-08" db="UniProtKB">
        <authorList>
            <consortium name="RefSeq"/>
        </authorList>
    </citation>
    <scope>IDENTIFICATION</scope>
    <source>
        <tissue evidence="9">Gonads</tissue>
    </source>
</reference>
<dbReference type="STRING" id="7574.A0A1S3HMU8"/>
<evidence type="ECO:0000256" key="4">
    <source>
        <dbReference type="ARBA" id="ARBA00022825"/>
    </source>
</evidence>
<protein>
    <submittedName>
        <fullName evidence="9">Uncharacterized protein LOC106156231</fullName>
    </submittedName>
</protein>
<evidence type="ECO:0000259" key="7">
    <source>
        <dbReference type="Pfam" id="PF00082"/>
    </source>
</evidence>
<comment type="similarity">
    <text evidence="1 5 6">Belongs to the peptidase S8 family.</text>
</comment>
<dbReference type="PROSITE" id="PS51892">
    <property type="entry name" value="SUBTILASE"/>
    <property type="match status" value="1"/>
</dbReference>
<dbReference type="Gene3D" id="3.40.50.200">
    <property type="entry name" value="Peptidase S8/S53 domain"/>
    <property type="match status" value="1"/>
</dbReference>
<dbReference type="InParanoid" id="A0A1S3HMU8"/>
<dbReference type="PANTHER" id="PTHR43399:SF4">
    <property type="entry name" value="CELL WALL-ASSOCIATED PROTEASE"/>
    <property type="match status" value="1"/>
</dbReference>
<dbReference type="InterPro" id="IPR023827">
    <property type="entry name" value="Peptidase_S8_Asp-AS"/>
</dbReference>
<dbReference type="SUPFAM" id="SSF52743">
    <property type="entry name" value="Subtilisin-like"/>
    <property type="match status" value="1"/>
</dbReference>
<dbReference type="InterPro" id="IPR015500">
    <property type="entry name" value="Peptidase_S8_subtilisin-rel"/>
</dbReference>
<evidence type="ECO:0000256" key="5">
    <source>
        <dbReference type="PROSITE-ProRule" id="PRU01240"/>
    </source>
</evidence>
<keyword evidence="8" id="KW-1185">Reference proteome</keyword>
<dbReference type="AlphaFoldDB" id="A0A1S3HMU8"/>
<dbReference type="GeneID" id="106156231"/>
<evidence type="ECO:0000256" key="6">
    <source>
        <dbReference type="RuleBase" id="RU003355"/>
    </source>
</evidence>
<dbReference type="Pfam" id="PF00082">
    <property type="entry name" value="Peptidase_S8"/>
    <property type="match status" value="1"/>
</dbReference>
<dbReference type="KEGG" id="lak:106156231"/>
<dbReference type="InterPro" id="IPR036852">
    <property type="entry name" value="Peptidase_S8/S53_dom_sf"/>
</dbReference>
<evidence type="ECO:0000256" key="1">
    <source>
        <dbReference type="ARBA" id="ARBA00011073"/>
    </source>
</evidence>
<dbReference type="PROSITE" id="PS00138">
    <property type="entry name" value="SUBTILASE_SER"/>
    <property type="match status" value="1"/>
</dbReference>
<dbReference type="Proteomes" id="UP000085678">
    <property type="component" value="Unplaced"/>
</dbReference>
<dbReference type="InterPro" id="IPR022398">
    <property type="entry name" value="Peptidase_S8_His-AS"/>
</dbReference>
<name>A0A1S3HMU8_LINAN</name>
<dbReference type="RefSeq" id="XP_013386831.1">
    <property type="nucleotide sequence ID" value="XM_013531377.2"/>
</dbReference>
<evidence type="ECO:0000256" key="3">
    <source>
        <dbReference type="ARBA" id="ARBA00022801"/>
    </source>
</evidence>
<accession>A0A1S3HMU8</accession>
<sequence>MTKTWKRIDEFSEHRSSVDMRKGILSPGEQPVTIAVLDTGILSSHTAFMSADDGPKGYGRTIKVKNFVPSSYGSYENDEWLDRNGHGTHCASIAAGGTFRAWIPENKQEGALPSRECGDIECGVAPFATLVVGKIATTKGFSKPEWMAEALDWIVNLEREDNIKVDIISLSVGYAKFSKRLFDSVCRTLLAGKVIVCASSNDGRRQQTNISFPARFGNVLCVGSHSKKGQPSEFSPNGREIDVLGPGEDVWAALSANEHGAVFPFSGTSAATPFVAGVCALILVAAQRIGGETLRSRVSNTSMMREILRKMATKPGHHDESMGYGNVDPWNVFNYGNAYFKRIIDDVLELDDNSAPTRVKQLPE</sequence>
<gene>
    <name evidence="9" type="primary">LOC106156231</name>
</gene>
<dbReference type="PROSITE" id="PS00136">
    <property type="entry name" value="SUBTILASE_ASP"/>
    <property type="match status" value="1"/>
</dbReference>
<keyword evidence="4 5" id="KW-0720">Serine protease</keyword>
<dbReference type="PRINTS" id="PR00723">
    <property type="entry name" value="SUBTILISIN"/>
</dbReference>
<dbReference type="InterPro" id="IPR023828">
    <property type="entry name" value="Peptidase_S8_Ser-AS"/>
</dbReference>
<dbReference type="GO" id="GO:0006508">
    <property type="term" value="P:proteolysis"/>
    <property type="evidence" value="ECO:0007669"/>
    <property type="project" value="UniProtKB-KW"/>
</dbReference>
<keyword evidence="2 5" id="KW-0645">Protease</keyword>
<dbReference type="OrthoDB" id="9993711at2759"/>
<evidence type="ECO:0000256" key="2">
    <source>
        <dbReference type="ARBA" id="ARBA00022670"/>
    </source>
</evidence>
<dbReference type="CDD" id="cd00306">
    <property type="entry name" value="Peptidases_S8_S53"/>
    <property type="match status" value="1"/>
</dbReference>
<feature type="active site" description="Charge relay system" evidence="5">
    <location>
        <position position="86"/>
    </location>
</feature>
<dbReference type="PANTHER" id="PTHR43399">
    <property type="entry name" value="SUBTILISIN-RELATED"/>
    <property type="match status" value="1"/>
</dbReference>
<evidence type="ECO:0000313" key="8">
    <source>
        <dbReference type="Proteomes" id="UP000085678"/>
    </source>
</evidence>
<dbReference type="InterPro" id="IPR000209">
    <property type="entry name" value="Peptidase_S8/S53_dom"/>
</dbReference>
<dbReference type="GO" id="GO:0004252">
    <property type="term" value="F:serine-type endopeptidase activity"/>
    <property type="evidence" value="ECO:0007669"/>
    <property type="project" value="UniProtKB-UniRule"/>
</dbReference>
<proteinExistence type="inferred from homology"/>
<feature type="domain" description="Peptidase S8/S53" evidence="7">
    <location>
        <begin position="32"/>
        <end position="325"/>
    </location>
</feature>
<organism evidence="8 9">
    <name type="scientific">Lingula anatina</name>
    <name type="common">Brachiopod</name>
    <name type="synonym">Lingula unguis</name>
    <dbReference type="NCBI Taxonomy" id="7574"/>
    <lineage>
        <taxon>Eukaryota</taxon>
        <taxon>Metazoa</taxon>
        <taxon>Spiralia</taxon>
        <taxon>Lophotrochozoa</taxon>
        <taxon>Brachiopoda</taxon>
        <taxon>Linguliformea</taxon>
        <taxon>Lingulata</taxon>
        <taxon>Lingulida</taxon>
        <taxon>Linguloidea</taxon>
        <taxon>Lingulidae</taxon>
        <taxon>Lingula</taxon>
    </lineage>
</organism>
<dbReference type="InterPro" id="IPR051048">
    <property type="entry name" value="Peptidase_S8/S53_subtilisin"/>
</dbReference>
<dbReference type="PROSITE" id="PS00137">
    <property type="entry name" value="SUBTILASE_HIS"/>
    <property type="match status" value="1"/>
</dbReference>
<feature type="active site" description="Charge relay system" evidence="5">
    <location>
        <position position="38"/>
    </location>
</feature>